<feature type="compositionally biased region" description="Basic and acidic residues" evidence="1">
    <location>
        <begin position="151"/>
        <end position="163"/>
    </location>
</feature>
<dbReference type="AlphaFoldDB" id="A0A316UGH0"/>
<evidence type="ECO:0000256" key="1">
    <source>
        <dbReference type="SAM" id="MobiDB-lite"/>
    </source>
</evidence>
<evidence type="ECO:0000313" key="3">
    <source>
        <dbReference type="Proteomes" id="UP000245884"/>
    </source>
</evidence>
<organism evidence="2 3">
    <name type="scientific">Jaminaea rosea</name>
    <dbReference type="NCBI Taxonomy" id="1569628"/>
    <lineage>
        <taxon>Eukaryota</taxon>
        <taxon>Fungi</taxon>
        <taxon>Dikarya</taxon>
        <taxon>Basidiomycota</taxon>
        <taxon>Ustilaginomycotina</taxon>
        <taxon>Exobasidiomycetes</taxon>
        <taxon>Microstromatales</taxon>
        <taxon>Microstromatales incertae sedis</taxon>
        <taxon>Jaminaea</taxon>
    </lineage>
</organism>
<keyword evidence="3" id="KW-1185">Reference proteome</keyword>
<dbReference type="Proteomes" id="UP000245884">
    <property type="component" value="Unassembled WGS sequence"/>
</dbReference>
<sequence length="295" mass="32328">MGCRHLSRSLTPIDCHVVLRWSVRHSPASRLSEIEPSPPPCPFTLLATSLDPFHHPSLAMPHAAVIAGCVIAGLATAYAVHTTIIQPIHEQGWEEYSKGHGGNAQERWSNFCGAWGHRAHHLKRAMNGRSGEGSDPDGEEQVALREIEEFERERKRQEDEQRSGEGNSTAVGNGDRHDSLRKRQPRGQHALSPSQPPLRNPFDDLTSSPSSPHHHLGFDDEDQISTTLSPPHSNDMVLFDAGSHQSASRPVSPGVVSDGGFSSTAWSDAGARSATSDEWERLDDEESDDEGERGR</sequence>
<dbReference type="EMBL" id="KZ819681">
    <property type="protein sequence ID" value="PWN24427.1"/>
    <property type="molecule type" value="Genomic_DNA"/>
</dbReference>
<evidence type="ECO:0000313" key="2">
    <source>
        <dbReference type="EMBL" id="PWN24427.1"/>
    </source>
</evidence>
<reference evidence="2 3" key="1">
    <citation type="journal article" date="2018" name="Mol. Biol. Evol.">
        <title>Broad Genomic Sampling Reveals a Smut Pathogenic Ancestry of the Fungal Clade Ustilaginomycotina.</title>
        <authorList>
            <person name="Kijpornyongpan T."/>
            <person name="Mondo S.J."/>
            <person name="Barry K."/>
            <person name="Sandor L."/>
            <person name="Lee J."/>
            <person name="Lipzen A."/>
            <person name="Pangilinan J."/>
            <person name="LaButti K."/>
            <person name="Hainaut M."/>
            <person name="Henrissat B."/>
            <person name="Grigoriev I.V."/>
            <person name="Spatafora J.W."/>
            <person name="Aime M.C."/>
        </authorList>
    </citation>
    <scope>NUCLEOTIDE SEQUENCE [LARGE SCALE GENOMIC DNA]</scope>
    <source>
        <strain evidence="2 3">MCA 5214</strain>
    </source>
</reference>
<feature type="region of interest" description="Disordered" evidence="1">
    <location>
        <begin position="151"/>
        <end position="295"/>
    </location>
</feature>
<gene>
    <name evidence="2" type="ORF">BDZ90DRAFT_123926</name>
</gene>
<protein>
    <submittedName>
        <fullName evidence="2">Uncharacterized protein</fullName>
    </submittedName>
</protein>
<proteinExistence type="predicted"/>
<dbReference type="GeneID" id="37025135"/>
<accession>A0A316UGH0</accession>
<feature type="compositionally biased region" description="Acidic residues" evidence="1">
    <location>
        <begin position="280"/>
        <end position="295"/>
    </location>
</feature>
<dbReference type="RefSeq" id="XP_025359039.1">
    <property type="nucleotide sequence ID" value="XM_025503312.1"/>
</dbReference>
<name>A0A316UGH0_9BASI</name>